<feature type="compositionally biased region" description="Acidic residues" evidence="1">
    <location>
        <begin position="48"/>
        <end position="58"/>
    </location>
</feature>
<name>A0A1D1UUK6_RAMVA</name>
<dbReference type="EMBL" id="BDGG01000002">
    <property type="protein sequence ID" value="GAU91422.1"/>
    <property type="molecule type" value="Genomic_DNA"/>
</dbReference>
<dbReference type="AlphaFoldDB" id="A0A1D1UUK6"/>
<evidence type="ECO:0000256" key="1">
    <source>
        <dbReference type="SAM" id="MobiDB-lite"/>
    </source>
</evidence>
<comment type="caution">
    <text evidence="2">The sequence shown here is derived from an EMBL/GenBank/DDBJ whole genome shotgun (WGS) entry which is preliminary data.</text>
</comment>
<keyword evidence="3" id="KW-1185">Reference proteome</keyword>
<sequence>MLKGKFQSLKALRGVLNTAEDHRKIVYWIRACCVLHNLLTSDYYNPEWDDSSEDESASAEEKHHRATKEIFMAEGGQKRELLK</sequence>
<protein>
    <recommendedName>
        <fullName evidence="4">DDE Tnp4 domain-containing protein</fullName>
    </recommendedName>
</protein>
<proteinExistence type="predicted"/>
<gene>
    <name evidence="2" type="primary">RvY_03680-1</name>
    <name evidence="2" type="synonym">RvY_03680.1</name>
    <name evidence="2" type="ORF">RvY_03680</name>
</gene>
<dbReference type="Proteomes" id="UP000186922">
    <property type="component" value="Unassembled WGS sequence"/>
</dbReference>
<evidence type="ECO:0008006" key="4">
    <source>
        <dbReference type="Google" id="ProtNLM"/>
    </source>
</evidence>
<dbReference type="OrthoDB" id="2649667at2759"/>
<evidence type="ECO:0000313" key="3">
    <source>
        <dbReference type="Proteomes" id="UP000186922"/>
    </source>
</evidence>
<feature type="region of interest" description="Disordered" evidence="1">
    <location>
        <begin position="48"/>
        <end position="83"/>
    </location>
</feature>
<accession>A0A1D1UUK6</accession>
<organism evidence="2 3">
    <name type="scientific">Ramazzottius varieornatus</name>
    <name type="common">Water bear</name>
    <name type="synonym">Tardigrade</name>
    <dbReference type="NCBI Taxonomy" id="947166"/>
    <lineage>
        <taxon>Eukaryota</taxon>
        <taxon>Metazoa</taxon>
        <taxon>Ecdysozoa</taxon>
        <taxon>Tardigrada</taxon>
        <taxon>Eutardigrada</taxon>
        <taxon>Parachela</taxon>
        <taxon>Hypsibioidea</taxon>
        <taxon>Ramazzottiidae</taxon>
        <taxon>Ramazzottius</taxon>
    </lineage>
</organism>
<evidence type="ECO:0000313" key="2">
    <source>
        <dbReference type="EMBL" id="GAU91422.1"/>
    </source>
</evidence>
<reference evidence="2 3" key="1">
    <citation type="journal article" date="2016" name="Nat. Commun.">
        <title>Extremotolerant tardigrade genome and improved radiotolerance of human cultured cells by tardigrade-unique protein.</title>
        <authorList>
            <person name="Hashimoto T."/>
            <person name="Horikawa D.D."/>
            <person name="Saito Y."/>
            <person name="Kuwahara H."/>
            <person name="Kozuka-Hata H."/>
            <person name="Shin-I T."/>
            <person name="Minakuchi Y."/>
            <person name="Ohishi K."/>
            <person name="Motoyama A."/>
            <person name="Aizu T."/>
            <person name="Enomoto A."/>
            <person name="Kondo K."/>
            <person name="Tanaka S."/>
            <person name="Hara Y."/>
            <person name="Koshikawa S."/>
            <person name="Sagara H."/>
            <person name="Miura T."/>
            <person name="Yokobori S."/>
            <person name="Miyagawa K."/>
            <person name="Suzuki Y."/>
            <person name="Kubo T."/>
            <person name="Oyama M."/>
            <person name="Kohara Y."/>
            <person name="Fujiyama A."/>
            <person name="Arakawa K."/>
            <person name="Katayama T."/>
            <person name="Toyoda A."/>
            <person name="Kunieda T."/>
        </authorList>
    </citation>
    <scope>NUCLEOTIDE SEQUENCE [LARGE SCALE GENOMIC DNA]</scope>
    <source>
        <strain evidence="2 3">YOKOZUNA-1</strain>
    </source>
</reference>